<evidence type="ECO:0000313" key="14">
    <source>
        <dbReference type="EMBL" id="MBL0747259.1"/>
    </source>
</evidence>
<evidence type="ECO:0000256" key="9">
    <source>
        <dbReference type="ARBA" id="ARBA00023049"/>
    </source>
</evidence>
<dbReference type="SUPFAM" id="SSF55486">
    <property type="entry name" value="Metalloproteases ('zincins'), catalytic domain"/>
    <property type="match status" value="1"/>
</dbReference>
<evidence type="ECO:0000256" key="5">
    <source>
        <dbReference type="ARBA" id="ARBA00022723"/>
    </source>
</evidence>
<evidence type="ECO:0000256" key="11">
    <source>
        <dbReference type="SAM" id="SignalP"/>
    </source>
</evidence>
<keyword evidence="8" id="KW-0862">Zinc</keyword>
<gene>
    <name evidence="14" type="ORF">JI751_06540</name>
</gene>
<dbReference type="InterPro" id="IPR018247">
    <property type="entry name" value="EF_Hand_1_Ca_BS"/>
</dbReference>
<keyword evidence="3" id="KW-0964">Secreted</keyword>
<dbReference type="InterPro" id="IPR008757">
    <property type="entry name" value="Peptidase_M6-like_domain"/>
</dbReference>
<feature type="chain" id="PRO_5046345556" evidence="11">
    <location>
        <begin position="40"/>
        <end position="843"/>
    </location>
</feature>
<keyword evidence="4" id="KW-0645">Protease</keyword>
<evidence type="ECO:0000259" key="12">
    <source>
        <dbReference type="Pfam" id="PF05547"/>
    </source>
</evidence>
<dbReference type="InterPro" id="IPR048665">
    <property type="entry name" value="InhA-like_VEG"/>
</dbReference>
<dbReference type="Pfam" id="PF20774">
    <property type="entry name" value="InhA-like_VEG"/>
    <property type="match status" value="1"/>
</dbReference>
<dbReference type="Proteomes" id="UP000636918">
    <property type="component" value="Unassembled WGS sequence"/>
</dbReference>
<dbReference type="Pfam" id="PF05547">
    <property type="entry name" value="Peptidase_M6"/>
    <property type="match status" value="1"/>
</dbReference>
<keyword evidence="9" id="KW-0482">Metalloprotease</keyword>
<keyword evidence="5" id="KW-0479">Metal-binding</keyword>
<evidence type="ECO:0000259" key="13">
    <source>
        <dbReference type="Pfam" id="PF20774"/>
    </source>
</evidence>
<evidence type="ECO:0000256" key="7">
    <source>
        <dbReference type="ARBA" id="ARBA00022801"/>
    </source>
</evidence>
<dbReference type="PROSITE" id="PS00018">
    <property type="entry name" value="EF_HAND_1"/>
    <property type="match status" value="1"/>
</dbReference>
<feature type="domain" description="Peptidase M6-like" evidence="12">
    <location>
        <begin position="105"/>
        <end position="439"/>
    </location>
</feature>
<feature type="domain" description="Immune inhibitor A-like metallopeptidase VEG" evidence="13">
    <location>
        <begin position="650"/>
        <end position="791"/>
    </location>
</feature>
<dbReference type="Gene3D" id="2.60.120.260">
    <property type="entry name" value="Galactose-binding domain-like"/>
    <property type="match status" value="1"/>
</dbReference>
<dbReference type="NCBIfam" id="TIGR03296">
    <property type="entry name" value="M6dom_TIGR03296"/>
    <property type="match status" value="1"/>
</dbReference>
<comment type="cofactor">
    <cofactor evidence="1">
        <name>Zn(2+)</name>
        <dbReference type="ChEBI" id="CHEBI:29105"/>
    </cofactor>
</comment>
<proteinExistence type="predicted"/>
<comment type="subcellular location">
    <subcellularLocation>
        <location evidence="2">Secreted</location>
    </subcellularLocation>
</comment>
<accession>A0ABS1L6E0</accession>
<evidence type="ECO:0000256" key="4">
    <source>
        <dbReference type="ARBA" id="ARBA00022670"/>
    </source>
</evidence>
<keyword evidence="6 11" id="KW-0732">Signal</keyword>
<dbReference type="PANTHER" id="PTHR13062:SF12">
    <property type="entry name" value="ALPHA-2-MACROGLOBULIN DOMAIN-CONTAINING PROTEIN"/>
    <property type="match status" value="1"/>
</dbReference>
<feature type="region of interest" description="Disordered" evidence="10">
    <location>
        <begin position="35"/>
        <end position="63"/>
    </location>
</feature>
<dbReference type="EMBL" id="JAERSG010000002">
    <property type="protein sequence ID" value="MBL0747259.1"/>
    <property type="molecule type" value="Genomic_DNA"/>
</dbReference>
<reference evidence="14 15" key="1">
    <citation type="submission" date="2021-01" db="EMBL/GenBank/DDBJ databases">
        <title>Genome seq and assembly of Nocardiodes sp. G10.</title>
        <authorList>
            <person name="Chhetri G."/>
        </authorList>
    </citation>
    <scope>NUCLEOTIDE SEQUENCE [LARGE SCALE GENOMIC DNA]</scope>
    <source>
        <strain evidence="14 15">G10</strain>
    </source>
</reference>
<keyword evidence="15" id="KW-1185">Reference proteome</keyword>
<evidence type="ECO:0000313" key="15">
    <source>
        <dbReference type="Proteomes" id="UP000636918"/>
    </source>
</evidence>
<evidence type="ECO:0000256" key="8">
    <source>
        <dbReference type="ARBA" id="ARBA00022833"/>
    </source>
</evidence>
<dbReference type="Pfam" id="PF20773">
    <property type="entry name" value="InhA-like_MAM"/>
    <property type="match status" value="1"/>
</dbReference>
<organism evidence="14 15">
    <name type="scientific">Nocardioides baculatus</name>
    <dbReference type="NCBI Taxonomy" id="2801337"/>
    <lineage>
        <taxon>Bacteria</taxon>
        <taxon>Bacillati</taxon>
        <taxon>Actinomycetota</taxon>
        <taxon>Actinomycetes</taxon>
        <taxon>Propionibacteriales</taxon>
        <taxon>Nocardioidaceae</taxon>
        <taxon>Nocardioides</taxon>
    </lineage>
</organism>
<protein>
    <submittedName>
        <fullName evidence="14">Immune inhibitor A</fullName>
    </submittedName>
</protein>
<sequence length="843" mass="90917">MEGHTPLRHLSRHSKRAAAAVASAGLVAAGLLVSSPTSANPGVSAPEEAPSADRPQGGHEPKHPLAIKAKRDAQKQAALERKAEGKVPFKAAGKGANQEVPLELEGTDKIFVVLAEFGNQRYETATDKRFVDPPNNGFNLPAPQPQKFDGPLHNEIPAPDRAVDNSTIWQDDFDREHYEDMYFNRMKEYYETQSSGRYSIDGDVTEWVKVPYNQALYGRGFCGTPPGAAVTTCASTKALVRDAMAVWVDNQLKAGQTMAQITDYLKTFDIQDRYDVDGDGNFEEPDGFIDHFQIVHAGGDEAAGDPIYGSDAIWSHRWYSNLQSGGPGGLTGVNIGSNGGAYGLGADAANPVPNNPTGVWVGDYTIQPENGGLGVFAHEFGHDLGLPDLYDTSGNTGGAENNTAFWTLMSSGANIGDGGDTIGDAPTDMGAWELFQLGWLDAQGDQGPFYQVVRPGEKATVRLGKNVPATNRAKQAIIATLPDKEVPLELGAPAADGGTRYYWSTQGDDLNTTMTKTGVSGSNLTATVNYDIEEDWDYAFLEASTDGGTTWAPVATNLSDTSGDQSGFNSSKTGITGTKTAWTGLTATLPAGTNAIRFRYQTDGAFALSGFKVDNIAIDGTVVGDAETDAGWTYDGFRTTTGSEIETYFNAYIAENRQYDGYDTSLASAYNFSYPFTKPDWVEHYPYQDGMLINYWDSSEADNNVGDHPGSGLVLPVDANPQFSHWPDNTLMRPRILSYDSTFSLERTDKITLHREVDTNGDGKITGAELQTASIASRPANPLFDDTRTYWYGSDEHGATGKHPGRYQPGWYSVDVPKTGTTLQVTADTGDALVVKVGPKKKR</sequence>
<evidence type="ECO:0000256" key="3">
    <source>
        <dbReference type="ARBA" id="ARBA00022525"/>
    </source>
</evidence>
<dbReference type="RefSeq" id="WP_201934937.1">
    <property type="nucleotide sequence ID" value="NZ_JAERSG010000002.1"/>
</dbReference>
<keyword evidence="7" id="KW-0378">Hydrolase</keyword>
<evidence type="ECO:0000256" key="2">
    <source>
        <dbReference type="ARBA" id="ARBA00004613"/>
    </source>
</evidence>
<dbReference type="PANTHER" id="PTHR13062">
    <property type="entry name" value="COLLAGENASE"/>
    <property type="match status" value="1"/>
</dbReference>
<evidence type="ECO:0000256" key="1">
    <source>
        <dbReference type="ARBA" id="ARBA00001947"/>
    </source>
</evidence>
<evidence type="ECO:0000256" key="10">
    <source>
        <dbReference type="SAM" id="MobiDB-lite"/>
    </source>
</evidence>
<name>A0ABS1L6E0_9ACTN</name>
<feature type="signal peptide" evidence="11">
    <location>
        <begin position="1"/>
        <end position="39"/>
    </location>
</feature>
<comment type="caution">
    <text evidence="14">The sequence shown here is derived from an EMBL/GenBank/DDBJ whole genome shotgun (WGS) entry which is preliminary data.</text>
</comment>
<evidence type="ECO:0000256" key="6">
    <source>
        <dbReference type="ARBA" id="ARBA00022729"/>
    </source>
</evidence>